<dbReference type="InterPro" id="IPR049138">
    <property type="entry name" value="Fan1_SAP_met"/>
</dbReference>
<evidence type="ECO:0000256" key="1">
    <source>
        <dbReference type="ARBA" id="ARBA00022722"/>
    </source>
</evidence>
<dbReference type="GO" id="GO:0004528">
    <property type="term" value="F:phosphodiesterase I activity"/>
    <property type="evidence" value="ECO:0007669"/>
    <property type="project" value="UniProtKB-EC"/>
</dbReference>
<dbReference type="GO" id="GO:0070336">
    <property type="term" value="F:flap-structured DNA binding"/>
    <property type="evidence" value="ECO:0007669"/>
    <property type="project" value="Ensembl"/>
</dbReference>
<feature type="compositionally biased region" description="Basic residues" evidence="11">
    <location>
        <begin position="11"/>
        <end position="20"/>
    </location>
</feature>
<comment type="subcellular location">
    <subcellularLocation>
        <location evidence="10">Nucleus</location>
    </subcellularLocation>
</comment>
<evidence type="ECO:0000256" key="5">
    <source>
        <dbReference type="ARBA" id="ARBA00022801"/>
    </source>
</evidence>
<protein>
    <recommendedName>
        <fullName evidence="10">Fanconi-associated nuclease</fullName>
        <ecNumber evidence="10">3.1.4.1</ecNumber>
    </recommendedName>
</protein>
<dbReference type="InterPro" id="IPR033315">
    <property type="entry name" value="Fan1-like"/>
</dbReference>
<comment type="cofactor">
    <cofactor evidence="10">
        <name>Mg(2+)</name>
        <dbReference type="ChEBI" id="CHEBI:18420"/>
    </cofactor>
    <cofactor evidence="10">
        <name>Mn(2+)</name>
        <dbReference type="ChEBI" id="CHEBI:29035"/>
    </cofactor>
</comment>
<dbReference type="HOGENOM" id="CLU_005116_3_0_1"/>
<keyword evidence="8 9" id="KW-0234">DNA repair</keyword>
<evidence type="ECO:0000256" key="6">
    <source>
        <dbReference type="ARBA" id="ARBA00022833"/>
    </source>
</evidence>
<evidence type="ECO:0000256" key="7">
    <source>
        <dbReference type="ARBA" id="ARBA00022842"/>
    </source>
</evidence>
<evidence type="ECO:0000256" key="3">
    <source>
        <dbReference type="ARBA" id="ARBA00022763"/>
    </source>
</evidence>
<dbReference type="GO" id="GO:0036297">
    <property type="term" value="P:interstrand cross-link repair"/>
    <property type="evidence" value="ECO:0007669"/>
    <property type="project" value="Ensembl"/>
</dbReference>
<dbReference type="InParanoid" id="G3WVY1"/>
<keyword evidence="3 9" id="KW-0227">DNA damage</keyword>
<keyword evidence="5 10" id="KW-0378">Hydrolase</keyword>
<keyword evidence="10" id="KW-0539">Nucleus</keyword>
<dbReference type="PANTHER" id="PTHR15749:SF4">
    <property type="entry name" value="FANCONI-ASSOCIATED NUCLEASE 1"/>
    <property type="match status" value="1"/>
</dbReference>
<dbReference type="GO" id="GO:0008409">
    <property type="term" value="F:5'-3' exonuclease activity"/>
    <property type="evidence" value="ECO:0007669"/>
    <property type="project" value="Ensembl"/>
</dbReference>
<evidence type="ECO:0000256" key="9">
    <source>
        <dbReference type="PROSITE-ProRule" id="PRU01256"/>
    </source>
</evidence>
<evidence type="ECO:0000256" key="8">
    <source>
        <dbReference type="ARBA" id="ARBA00023204"/>
    </source>
</evidence>
<dbReference type="Ensembl" id="ENSSHAT00000019743.2">
    <property type="protein sequence ID" value="ENSSHAP00000019586.2"/>
    <property type="gene ID" value="ENSSHAG00000016629.2"/>
</dbReference>
<dbReference type="Proteomes" id="UP000007648">
    <property type="component" value="Unassembled WGS sequence"/>
</dbReference>
<organism evidence="13 14">
    <name type="scientific">Sarcophilus harrisii</name>
    <name type="common">Tasmanian devil</name>
    <name type="synonym">Sarcophilus laniarius</name>
    <dbReference type="NCBI Taxonomy" id="9305"/>
    <lineage>
        <taxon>Eukaryota</taxon>
        <taxon>Metazoa</taxon>
        <taxon>Chordata</taxon>
        <taxon>Craniata</taxon>
        <taxon>Vertebrata</taxon>
        <taxon>Euteleostomi</taxon>
        <taxon>Mammalia</taxon>
        <taxon>Metatheria</taxon>
        <taxon>Dasyuromorphia</taxon>
        <taxon>Dasyuridae</taxon>
        <taxon>Sarcophilus</taxon>
    </lineage>
</organism>
<evidence type="ECO:0000313" key="14">
    <source>
        <dbReference type="Proteomes" id="UP000007648"/>
    </source>
</evidence>
<dbReference type="GO" id="GO:0017108">
    <property type="term" value="F:5'-flap endonuclease activity"/>
    <property type="evidence" value="ECO:0007669"/>
    <property type="project" value="Ensembl"/>
</dbReference>
<comment type="function">
    <text evidence="10">Nuclease required for the repair of DNA interstrand cross-links (ICL). Acts as a 5'-3' exonuclease that anchors at a cut end of DNA and cleaves DNA successively at every third nucleotide, allowing to excise an ICL from one strand through flanking incisions.</text>
</comment>
<dbReference type="GO" id="GO:0000724">
    <property type="term" value="P:double-strand break repair via homologous recombination"/>
    <property type="evidence" value="ECO:0007669"/>
    <property type="project" value="Ensembl"/>
</dbReference>
<evidence type="ECO:0000256" key="10">
    <source>
        <dbReference type="RuleBase" id="RU365033"/>
    </source>
</evidence>
<dbReference type="GO" id="GO:0008270">
    <property type="term" value="F:zinc ion binding"/>
    <property type="evidence" value="ECO:0007669"/>
    <property type="project" value="UniProtKB-KW"/>
</dbReference>
<dbReference type="GO" id="GO:0140036">
    <property type="term" value="F:ubiquitin-modified protein reader activity"/>
    <property type="evidence" value="ECO:0007669"/>
    <property type="project" value="Ensembl"/>
</dbReference>
<dbReference type="PROSITE" id="PS51908">
    <property type="entry name" value="ZF_UBZ4"/>
    <property type="match status" value="1"/>
</dbReference>
<dbReference type="Pfam" id="PF21169">
    <property type="entry name" value="Fan1_SAP"/>
    <property type="match status" value="1"/>
</dbReference>
<accession>G3WVY1</accession>
<comment type="catalytic activity">
    <reaction evidence="10">
        <text>Hydrolytically removes 5'-nucleotides successively from the 3'-hydroxy termini of 3'-hydroxy-terminated oligonucleotides.</text>
        <dbReference type="EC" id="3.1.4.1"/>
    </reaction>
</comment>
<dbReference type="FunCoup" id="G3WVY1">
    <property type="interactions" value="2790"/>
</dbReference>
<reference evidence="13" key="2">
    <citation type="submission" date="2025-08" db="UniProtKB">
        <authorList>
            <consortium name="Ensembl"/>
        </authorList>
    </citation>
    <scope>IDENTIFICATION</scope>
</reference>
<dbReference type="CDD" id="cd22326">
    <property type="entry name" value="FAN1-like"/>
    <property type="match status" value="1"/>
</dbReference>
<dbReference type="Gene3D" id="3.30.160.60">
    <property type="entry name" value="Classic Zinc Finger"/>
    <property type="match status" value="1"/>
</dbReference>
<keyword evidence="14" id="KW-1185">Reference proteome</keyword>
<keyword evidence="2 10" id="KW-0479">Metal-binding</keyword>
<dbReference type="Pfam" id="PF21170">
    <property type="entry name" value="FAN1_TPR"/>
    <property type="match status" value="1"/>
</dbReference>
<dbReference type="Pfam" id="PF08774">
    <property type="entry name" value="VRR_NUC"/>
    <property type="match status" value="1"/>
</dbReference>
<dbReference type="GeneTree" id="ENSGT00390000018637"/>
<reference evidence="13 14" key="1">
    <citation type="journal article" date="2011" name="Proc. Natl. Acad. Sci. U.S.A.">
        <title>Genetic diversity and population structure of the endangered marsupial Sarcophilus harrisii (Tasmanian devil).</title>
        <authorList>
            <person name="Miller W."/>
            <person name="Hayes V.M."/>
            <person name="Ratan A."/>
            <person name="Petersen D.C."/>
            <person name="Wittekindt N.E."/>
            <person name="Miller J."/>
            <person name="Walenz B."/>
            <person name="Knight J."/>
            <person name="Qi J."/>
            <person name="Zhao F."/>
            <person name="Wang Q."/>
            <person name="Bedoya-Reina O.C."/>
            <person name="Katiyar N."/>
            <person name="Tomsho L.P."/>
            <person name="Kasson L.M."/>
            <person name="Hardie R.A."/>
            <person name="Woodbridge P."/>
            <person name="Tindall E.A."/>
            <person name="Bertelsen M.F."/>
            <person name="Dixon D."/>
            <person name="Pyecroft S."/>
            <person name="Helgen K.M."/>
            <person name="Lesk A.M."/>
            <person name="Pringle T.H."/>
            <person name="Patterson N."/>
            <person name="Zhang Y."/>
            <person name="Kreiss A."/>
            <person name="Woods G.M."/>
            <person name="Jones M.E."/>
            <person name="Schuster S.C."/>
        </authorList>
    </citation>
    <scope>NUCLEOTIDE SEQUENCE [LARGE SCALE GENOMIC DNA]</scope>
</reference>
<dbReference type="PANTHER" id="PTHR15749">
    <property type="entry name" value="FANCONI-ASSOCIATED NUCLEASE 1"/>
    <property type="match status" value="1"/>
</dbReference>
<keyword evidence="7 10" id="KW-0460">Magnesium</keyword>
<proteinExistence type="inferred from homology"/>
<keyword evidence="1 10" id="KW-0540">Nuclease</keyword>
<reference evidence="13" key="3">
    <citation type="submission" date="2025-09" db="UniProtKB">
        <authorList>
            <consortium name="Ensembl"/>
        </authorList>
    </citation>
    <scope>IDENTIFICATION</scope>
</reference>
<dbReference type="GO" id="GO:0005929">
    <property type="term" value="C:cilium"/>
    <property type="evidence" value="ECO:0007669"/>
    <property type="project" value="Ensembl"/>
</dbReference>
<keyword evidence="4 9" id="KW-0863">Zinc-finger</keyword>
<dbReference type="Pfam" id="PF21315">
    <property type="entry name" value="FAN1_HTH"/>
    <property type="match status" value="1"/>
</dbReference>
<dbReference type="SMART" id="SM00990">
    <property type="entry name" value="VRR_NUC"/>
    <property type="match status" value="1"/>
</dbReference>
<dbReference type="InterPro" id="IPR014883">
    <property type="entry name" value="VRR_NUC"/>
</dbReference>
<evidence type="ECO:0000313" key="13">
    <source>
        <dbReference type="Ensembl" id="ENSSHAP00000019586.2"/>
    </source>
</evidence>
<feature type="domain" description="UBZ4-type" evidence="12">
    <location>
        <begin position="48"/>
        <end position="76"/>
    </location>
</feature>
<comment type="similarity">
    <text evidence="10">Belongs to the FAN1 family.</text>
</comment>
<dbReference type="GO" id="GO:0045171">
    <property type="term" value="C:intercellular bridge"/>
    <property type="evidence" value="ECO:0007669"/>
    <property type="project" value="Ensembl"/>
</dbReference>
<dbReference type="InterPro" id="IPR049125">
    <property type="entry name" value="FAN1-like_WH"/>
</dbReference>
<dbReference type="AlphaFoldDB" id="G3WVY1"/>
<sequence length="1084" mass="123267">MSDKSPEEKRPRKSLSKSKNQKNETKAKKGLFKSNSIFSFFNNAPPVKLACPICGQMVPRYDLNRHIDEMCQQNNNEVLQIDRTEFDSSVNPNLSPANLSKTTTGCIPPKQSLPPQINLSSPIKSDNVKSDMTEKISPYFKNSGNLVNNSQEELKQQTMKIIPLGSLSSKLSKRYIETKKLIAKNERLEKHEVLKTQSLMHLPVKEVEANLITDRDEEQVLGNGSQKENIFISEKSSGCFNKESTASEYTSEDKEILENENQTDTQEYGTSVPTLDFMDKTCGSKLSASENILKIEKIFEVVGSKSRSNIIVQSTEYNQVIMTDVSEGQTQWSQNASPPTNLAVKCNSHGNTYSERDNTRTLLKESHIDLKNETIHDSAFLELEPDDDESEKANQDSGNLDLTSDFSEHPYYLRNFLMVLKAVFENEDDLKLFDEQDKEIITKFLKLSASGQKLYVRLFQRKQVWIKTNKIDYGEIGQDLSPAIEELKQVGFLQTESELQDLSEVLELLSAPELKTLAKIFHLTNPNGQKQQLLDTFFKLAKQRSVFSLGKTQPGIGAVILKRAKDLVGQSVRISNGPRAVFSRILLLFSLTDSVEEEDAACGGQSQLFTVLMVNLGRMTFPSYTINRKTPIFQDKEDLIRYASAAHMLNDISTTMVNGNWKEANELCKCAKEDWNKLKNHPSLRYHEDLPLFLRCFTVGWIYTRIFSRAVEILQRLHMYEEAVEELKNLLSQKIYCLESRGRWWDRLALNLHQHLKRIEQAIQCITEGLLDPHVRTGHRFSLYQRAMRLKDSPSCKKFSHLFHKMPIITIKDVNHVTIKGKMCPQSGMGKSVFLMQETETEGDECTPTTVMCSVEELALAYYRQNGFDQGIHGEGSTFITLYSLLLWDIIFMDGIPDVFRNSYQAFPLDLYTDNFYENRRDAIESRLQMIREASPETLKVWIANVWNAQQGKVASGVNWDRFSSLQQAQDLVSCFGGPFLSGVCRLLAIDLRHHRGGLPDLVVWNTSNNYFKLQIGLPACLSHTPILNSIGKAVLSHTSRNLAYMYVYLFSVSLPLHLPLYVSSTSHNIPTSISYTLAYINTI</sequence>
<evidence type="ECO:0000256" key="11">
    <source>
        <dbReference type="SAM" id="MobiDB-lite"/>
    </source>
</evidence>
<dbReference type="SMART" id="SM00734">
    <property type="entry name" value="ZnF_Rad18"/>
    <property type="match status" value="1"/>
</dbReference>
<dbReference type="GO" id="GO:0006289">
    <property type="term" value="P:nucleotide-excision repair"/>
    <property type="evidence" value="ECO:0007669"/>
    <property type="project" value="Ensembl"/>
</dbReference>
<feature type="region of interest" description="Disordered" evidence="11">
    <location>
        <begin position="1"/>
        <end position="28"/>
    </location>
</feature>
<name>G3WVY1_SARHA</name>
<keyword evidence="6" id="KW-0862">Zinc</keyword>
<evidence type="ECO:0000256" key="4">
    <source>
        <dbReference type="ARBA" id="ARBA00022771"/>
    </source>
</evidence>
<dbReference type="InterPro" id="IPR049126">
    <property type="entry name" value="FAN1-like_TPR"/>
</dbReference>
<dbReference type="InterPro" id="IPR006642">
    <property type="entry name" value="Rad18_UBZ4"/>
</dbReference>
<dbReference type="GO" id="GO:0005829">
    <property type="term" value="C:cytosol"/>
    <property type="evidence" value="ECO:0007669"/>
    <property type="project" value="Ensembl"/>
</dbReference>
<evidence type="ECO:0000259" key="12">
    <source>
        <dbReference type="PROSITE" id="PS51908"/>
    </source>
</evidence>
<evidence type="ECO:0000256" key="2">
    <source>
        <dbReference type="ARBA" id="ARBA00022723"/>
    </source>
</evidence>
<gene>
    <name evidence="13" type="primary">FAN1</name>
</gene>
<feature type="compositionally biased region" description="Basic and acidic residues" evidence="11">
    <location>
        <begin position="1"/>
        <end position="10"/>
    </location>
</feature>
<dbReference type="EC" id="3.1.4.1" evidence="10"/>
<dbReference type="InterPro" id="IPR049132">
    <property type="entry name" value="FAN1-like_euk"/>
</dbReference>
<keyword evidence="10" id="KW-0464">Manganese</keyword>
<dbReference type="GO" id="GO:0005654">
    <property type="term" value="C:nucleoplasm"/>
    <property type="evidence" value="ECO:0007669"/>
    <property type="project" value="Ensembl"/>
</dbReference>